<dbReference type="NCBIfam" id="TIGR00125">
    <property type="entry name" value="cyt_tran_rel"/>
    <property type="match status" value="1"/>
</dbReference>
<comment type="function">
    <text evidence="1 10">Catalyzes the reversible adenylation of nicotinate mononucleotide (NaMN) to nicotinic acid adenine dinucleotide (NaAD).</text>
</comment>
<evidence type="ECO:0000313" key="13">
    <source>
        <dbReference type="Proteomes" id="UP000441925"/>
    </source>
</evidence>
<keyword evidence="3 10" id="KW-0662">Pyridine nucleotide biosynthesis</keyword>
<evidence type="ECO:0000256" key="10">
    <source>
        <dbReference type="HAMAP-Rule" id="MF_00244"/>
    </source>
</evidence>
<evidence type="ECO:0000313" key="12">
    <source>
        <dbReference type="EMBL" id="MSS76898.1"/>
    </source>
</evidence>
<dbReference type="EC" id="2.7.7.18" evidence="10"/>
<keyword evidence="6 10" id="KW-0547">Nucleotide-binding</keyword>
<dbReference type="RefSeq" id="WP_154538754.1">
    <property type="nucleotide sequence ID" value="NZ_JAXDSU010000003.1"/>
</dbReference>
<dbReference type="InterPro" id="IPR014729">
    <property type="entry name" value="Rossmann-like_a/b/a_fold"/>
</dbReference>
<comment type="similarity">
    <text evidence="10">Belongs to the NadD family.</text>
</comment>
<dbReference type="GO" id="GO:0004515">
    <property type="term" value="F:nicotinate-nucleotide adenylyltransferase activity"/>
    <property type="evidence" value="ECO:0007669"/>
    <property type="project" value="UniProtKB-UniRule"/>
</dbReference>
<keyword evidence="4 10" id="KW-0808">Transferase</keyword>
<dbReference type="HAMAP" id="MF_00244">
    <property type="entry name" value="NaMN_adenylyltr"/>
    <property type="match status" value="1"/>
</dbReference>
<evidence type="ECO:0000256" key="7">
    <source>
        <dbReference type="ARBA" id="ARBA00022840"/>
    </source>
</evidence>
<reference evidence="12 13" key="1">
    <citation type="submission" date="2019-08" db="EMBL/GenBank/DDBJ databases">
        <title>In-depth cultivation of the pig gut microbiome towards novel bacterial diversity and tailored functional studies.</title>
        <authorList>
            <person name="Wylensek D."/>
            <person name="Hitch T.C.A."/>
            <person name="Clavel T."/>
        </authorList>
    </citation>
    <scope>NUCLEOTIDE SEQUENCE [LARGE SCALE GENOMIC DNA]</scope>
    <source>
        <strain evidence="12 13">WCA-380-WT-2B</strain>
    </source>
</reference>
<keyword evidence="13" id="KW-1185">Reference proteome</keyword>
<keyword evidence="7 10" id="KW-0067">ATP-binding</keyword>
<accession>A0A6N7VBT7</accession>
<organism evidence="12 13">
    <name type="scientific">Anaerococcus porci</name>
    <dbReference type="NCBI Taxonomy" id="2652269"/>
    <lineage>
        <taxon>Bacteria</taxon>
        <taxon>Bacillati</taxon>
        <taxon>Bacillota</taxon>
        <taxon>Tissierellia</taxon>
        <taxon>Tissierellales</taxon>
        <taxon>Peptoniphilaceae</taxon>
        <taxon>Anaerococcus</taxon>
    </lineage>
</organism>
<evidence type="ECO:0000256" key="1">
    <source>
        <dbReference type="ARBA" id="ARBA00002324"/>
    </source>
</evidence>
<comment type="caution">
    <text evidence="12">The sequence shown here is derived from an EMBL/GenBank/DDBJ whole genome shotgun (WGS) entry which is preliminary data.</text>
</comment>
<dbReference type="PANTHER" id="PTHR39321:SF3">
    <property type="entry name" value="PHOSPHOPANTETHEINE ADENYLYLTRANSFERASE"/>
    <property type="match status" value="1"/>
</dbReference>
<sequence>MKIGLFGGTFDPIHVGHLIVMENCINLMGLDKIFILPNSNPPHKLKNHKSSTEIRVKMVKEAIKDNPRIEINDYDYKDNNIHYTFQTIEYFVNAYNEDEIFFIMGEDSFLEIETWKNYKRILENNIIVFKRYSDDGKKIKNKLNHYSKFRDNIFIIDNLVVDISSSLIRKLVMNKKSIKYLVTDDVELIIKKKDLYV</sequence>
<evidence type="ECO:0000256" key="9">
    <source>
        <dbReference type="ARBA" id="ARBA00048721"/>
    </source>
</evidence>
<dbReference type="EMBL" id="VULQ01000001">
    <property type="protein sequence ID" value="MSS76898.1"/>
    <property type="molecule type" value="Genomic_DNA"/>
</dbReference>
<dbReference type="SUPFAM" id="SSF52374">
    <property type="entry name" value="Nucleotidylyl transferase"/>
    <property type="match status" value="1"/>
</dbReference>
<evidence type="ECO:0000256" key="6">
    <source>
        <dbReference type="ARBA" id="ARBA00022741"/>
    </source>
</evidence>
<dbReference type="InterPro" id="IPR004821">
    <property type="entry name" value="Cyt_trans-like"/>
</dbReference>
<gene>
    <name evidence="10 12" type="primary">nadD</name>
    <name evidence="12" type="ORF">FYJ26_00345</name>
</gene>
<name>A0A6N7VBT7_9FIRM</name>
<dbReference type="Pfam" id="PF01467">
    <property type="entry name" value="CTP_transf_like"/>
    <property type="match status" value="1"/>
</dbReference>
<evidence type="ECO:0000256" key="8">
    <source>
        <dbReference type="ARBA" id="ARBA00023027"/>
    </source>
</evidence>
<keyword evidence="5 10" id="KW-0548">Nucleotidyltransferase</keyword>
<feature type="domain" description="Cytidyltransferase-like" evidence="11">
    <location>
        <begin position="5"/>
        <end position="170"/>
    </location>
</feature>
<comment type="pathway">
    <text evidence="2 10">Cofactor biosynthesis; NAD(+) biosynthesis; deamido-NAD(+) from nicotinate D-ribonucleotide: step 1/1.</text>
</comment>
<evidence type="ECO:0000256" key="4">
    <source>
        <dbReference type="ARBA" id="ARBA00022679"/>
    </source>
</evidence>
<protein>
    <recommendedName>
        <fullName evidence="10">Probable nicotinate-nucleotide adenylyltransferase</fullName>
        <ecNumber evidence="10">2.7.7.18</ecNumber>
    </recommendedName>
    <alternativeName>
        <fullName evidence="10">Deamido-NAD(+) diphosphorylase</fullName>
    </alternativeName>
    <alternativeName>
        <fullName evidence="10">Deamido-NAD(+) pyrophosphorylase</fullName>
    </alternativeName>
    <alternativeName>
        <fullName evidence="10">Nicotinate mononucleotide adenylyltransferase</fullName>
        <shortName evidence="10">NaMN adenylyltransferase</shortName>
    </alternativeName>
</protein>
<keyword evidence="8 10" id="KW-0520">NAD</keyword>
<dbReference type="GO" id="GO:0005524">
    <property type="term" value="F:ATP binding"/>
    <property type="evidence" value="ECO:0007669"/>
    <property type="project" value="UniProtKB-KW"/>
</dbReference>
<dbReference type="GO" id="GO:0009435">
    <property type="term" value="P:NAD+ biosynthetic process"/>
    <property type="evidence" value="ECO:0007669"/>
    <property type="project" value="UniProtKB-UniRule"/>
</dbReference>
<dbReference type="NCBIfam" id="TIGR00482">
    <property type="entry name" value="nicotinate (nicotinamide) nucleotide adenylyltransferase"/>
    <property type="match status" value="1"/>
</dbReference>
<evidence type="ECO:0000259" key="11">
    <source>
        <dbReference type="Pfam" id="PF01467"/>
    </source>
</evidence>
<dbReference type="Gene3D" id="3.40.50.620">
    <property type="entry name" value="HUPs"/>
    <property type="match status" value="1"/>
</dbReference>
<dbReference type="InterPro" id="IPR005248">
    <property type="entry name" value="NadD/NMNAT"/>
</dbReference>
<comment type="catalytic activity">
    <reaction evidence="9 10">
        <text>nicotinate beta-D-ribonucleotide + ATP + H(+) = deamido-NAD(+) + diphosphate</text>
        <dbReference type="Rhea" id="RHEA:22860"/>
        <dbReference type="ChEBI" id="CHEBI:15378"/>
        <dbReference type="ChEBI" id="CHEBI:30616"/>
        <dbReference type="ChEBI" id="CHEBI:33019"/>
        <dbReference type="ChEBI" id="CHEBI:57502"/>
        <dbReference type="ChEBI" id="CHEBI:58437"/>
        <dbReference type="EC" id="2.7.7.18"/>
    </reaction>
</comment>
<dbReference type="PANTHER" id="PTHR39321">
    <property type="entry name" value="NICOTINATE-NUCLEOTIDE ADENYLYLTRANSFERASE-RELATED"/>
    <property type="match status" value="1"/>
</dbReference>
<evidence type="ECO:0000256" key="2">
    <source>
        <dbReference type="ARBA" id="ARBA00005019"/>
    </source>
</evidence>
<evidence type="ECO:0000256" key="3">
    <source>
        <dbReference type="ARBA" id="ARBA00022642"/>
    </source>
</evidence>
<dbReference type="CDD" id="cd02165">
    <property type="entry name" value="NMNAT"/>
    <property type="match status" value="1"/>
</dbReference>
<dbReference type="NCBIfam" id="NF000840">
    <property type="entry name" value="PRK00071.1-3"/>
    <property type="match status" value="1"/>
</dbReference>
<proteinExistence type="inferred from homology"/>
<dbReference type="Proteomes" id="UP000441925">
    <property type="component" value="Unassembled WGS sequence"/>
</dbReference>
<dbReference type="AlphaFoldDB" id="A0A6N7VBT7"/>
<dbReference type="UniPathway" id="UPA00253">
    <property type="reaction ID" value="UER00332"/>
</dbReference>
<evidence type="ECO:0000256" key="5">
    <source>
        <dbReference type="ARBA" id="ARBA00022695"/>
    </source>
</evidence>